<evidence type="ECO:0000259" key="2">
    <source>
        <dbReference type="Pfam" id="PF07624"/>
    </source>
</evidence>
<reference evidence="7 8" key="1">
    <citation type="submission" date="2019-03" db="EMBL/GenBank/DDBJ databases">
        <title>Deep-cultivation of Planctomycetes and their phenomic and genomic characterization uncovers novel biology.</title>
        <authorList>
            <person name="Wiegand S."/>
            <person name="Jogler M."/>
            <person name="Boedeker C."/>
            <person name="Pinto D."/>
            <person name="Vollmers J."/>
            <person name="Rivas-Marin E."/>
            <person name="Kohn T."/>
            <person name="Peeters S.H."/>
            <person name="Heuer A."/>
            <person name="Rast P."/>
            <person name="Oberbeckmann S."/>
            <person name="Bunk B."/>
            <person name="Jeske O."/>
            <person name="Meyerdierks A."/>
            <person name="Storesund J.E."/>
            <person name="Kallscheuer N."/>
            <person name="Luecker S."/>
            <person name="Lage O.M."/>
            <person name="Pohl T."/>
            <person name="Merkel B.J."/>
            <person name="Hornburger P."/>
            <person name="Mueller R.-W."/>
            <person name="Bruemmer F."/>
            <person name="Labrenz M."/>
            <person name="Spormann A.M."/>
            <person name="Op den Camp H."/>
            <person name="Overmann J."/>
            <person name="Amann R."/>
            <person name="Jetten M.S.M."/>
            <person name="Mascher T."/>
            <person name="Medema M.H."/>
            <person name="Devos D.P."/>
            <person name="Kaster A.-K."/>
            <person name="Ovreas L."/>
            <person name="Rohde M."/>
            <person name="Galperin M.Y."/>
            <person name="Jogler C."/>
        </authorList>
    </citation>
    <scope>NUCLEOTIDE SEQUENCE [LARGE SCALE GENOMIC DNA]</scope>
    <source>
        <strain evidence="7 8">V144</strain>
    </source>
</reference>
<dbReference type="Pfam" id="PF07627">
    <property type="entry name" value="PSCyt3"/>
    <property type="match status" value="1"/>
</dbReference>
<dbReference type="InterPro" id="IPR013039">
    <property type="entry name" value="DUF1588"/>
</dbReference>
<dbReference type="EMBL" id="CP037920">
    <property type="protein sequence ID" value="QDT95650.1"/>
    <property type="molecule type" value="Genomic_DNA"/>
</dbReference>
<dbReference type="Pfam" id="PF07626">
    <property type="entry name" value="PSD3"/>
    <property type="match status" value="1"/>
</dbReference>
<gene>
    <name evidence="7" type="ORF">V144x_10960</name>
</gene>
<feature type="domain" description="DUF1592" evidence="5">
    <location>
        <begin position="518"/>
        <end position="645"/>
    </location>
</feature>
<feature type="domain" description="DUF1585" evidence="2">
    <location>
        <begin position="786"/>
        <end position="859"/>
    </location>
</feature>
<keyword evidence="1" id="KW-0732">Signal</keyword>
<evidence type="ECO:0000259" key="5">
    <source>
        <dbReference type="Pfam" id="PF07631"/>
    </source>
</evidence>
<evidence type="ECO:0000256" key="1">
    <source>
        <dbReference type="SAM" id="SignalP"/>
    </source>
</evidence>
<protein>
    <recommendedName>
        <fullName evidence="9">Planctomycete cytochrome C</fullName>
    </recommendedName>
</protein>
<dbReference type="InterPro" id="IPR013043">
    <property type="entry name" value="DUF1595"/>
</dbReference>
<name>A0A517VRT3_9PLAN</name>
<evidence type="ECO:0000313" key="8">
    <source>
        <dbReference type="Proteomes" id="UP000318704"/>
    </source>
</evidence>
<accession>A0A517VRT3</accession>
<feature type="chain" id="PRO_5022023122" description="Planctomycete cytochrome C" evidence="1">
    <location>
        <begin position="23"/>
        <end position="862"/>
    </location>
</feature>
<dbReference type="AlphaFoldDB" id="A0A517VRT3"/>
<dbReference type="Pfam" id="PF07637">
    <property type="entry name" value="PSD5"/>
    <property type="match status" value="1"/>
</dbReference>
<feature type="signal peptide" evidence="1">
    <location>
        <begin position="1"/>
        <end position="22"/>
    </location>
</feature>
<feature type="domain" description="DUF1595" evidence="6">
    <location>
        <begin position="440"/>
        <end position="500"/>
    </location>
</feature>
<sequence precursor="true">MKWLSKQLVYVGSTLFLSVCLADVAQGQSVKNWRPDSVGYQKTVAPFLKRYCLRCHRKGIEDNEFRVDSSLENNFLKPVAKGKWGEIVNVLNGHEMPPDGERKPTTTEVAKVVDWITSQMVKAELANRDSAIVLRRLNRAEYRNTIRDLIGLDFDTSGFPQDPPAGGFDNNGGALTLSPLHLELYLDAARKILDKALVETNAPPTLKWRIQPDSGDSDRNRVVYDGQRMIVNGGKNKVENGFKVIHHANWDKKLNARDFRMPHAGNYIIRIRAAGKVPARAAVVASAKLALQHRMDRQNRKNPRGAKWTKQQFERDLKHFQTDSMYDYGFPRLKFTQHLGGQPKVLAELDIDAPLSKPQIYEFQGFFSTQKAGITVEYAYDIPRVLENFWMQTGDQFARPELYVDWIELEGPYYESWPPPSHKLIMGSIKANPHNERQAATEIISRMMSRAYRRPVTQEEIDSKLKLFRQVRKDASSFIEAIKTPLTAILVSPHFLYLTEAPRITTIRSSSQSTSRKLDDYELASRLSYFIWSSMPDEELMEAAKNRKLSQLSELMKQVDRMLVDPKAGALTKNFAGQWLGLREVGANPPAADLYPRYDRHLEISMIKESEAFFAEILQNDLNVMNLVKSDFVVINERLARFYGISAVKGDHFRKVDVPAGVHRGGIVTQASVLTITSNGTRTSPVKRGTWVMKNLLGIDPGLPVANVGDIAPKVPGIDKATVRKRLEIHRELPQCARCHNKIDPLGFALENFNAAGEWRVQEGFGYKGRIGPNDPKIDASASMPDGTRFTGADGLRNSMMKQETLFLKCLSGKMLTYALGRELGIADNPTIDLAVTEMKKNNYTLRSLIKFVVLSEPFQSK</sequence>
<dbReference type="Pfam" id="PF07624">
    <property type="entry name" value="PSD2"/>
    <property type="match status" value="1"/>
</dbReference>
<evidence type="ECO:0000259" key="3">
    <source>
        <dbReference type="Pfam" id="PF07626"/>
    </source>
</evidence>
<dbReference type="InterPro" id="IPR013042">
    <property type="entry name" value="DUF1592"/>
</dbReference>
<evidence type="ECO:0000259" key="6">
    <source>
        <dbReference type="Pfam" id="PF07637"/>
    </source>
</evidence>
<dbReference type="KEGG" id="gaw:V144x_10960"/>
<feature type="domain" description="DUF1588" evidence="4">
    <location>
        <begin position="664"/>
        <end position="762"/>
    </location>
</feature>
<dbReference type="Pfam" id="PF07631">
    <property type="entry name" value="PSD4"/>
    <property type="match status" value="1"/>
</dbReference>
<evidence type="ECO:0008006" key="9">
    <source>
        <dbReference type="Google" id="ProtNLM"/>
    </source>
</evidence>
<evidence type="ECO:0000313" key="7">
    <source>
        <dbReference type="EMBL" id="QDT95650.1"/>
    </source>
</evidence>
<dbReference type="InterPro" id="IPR011478">
    <property type="entry name" value="DUF1585"/>
</dbReference>
<dbReference type="InterPro" id="IPR013036">
    <property type="entry name" value="DUF1587"/>
</dbReference>
<feature type="domain" description="DUF1587" evidence="3">
    <location>
        <begin position="135"/>
        <end position="197"/>
    </location>
</feature>
<dbReference type="RefSeq" id="WP_144982444.1">
    <property type="nucleotide sequence ID" value="NZ_CP037920.1"/>
</dbReference>
<proteinExistence type="predicted"/>
<evidence type="ECO:0000259" key="4">
    <source>
        <dbReference type="Pfam" id="PF07627"/>
    </source>
</evidence>
<dbReference type="Proteomes" id="UP000318704">
    <property type="component" value="Chromosome"/>
</dbReference>
<organism evidence="7 8">
    <name type="scientific">Gimesia aquarii</name>
    <dbReference type="NCBI Taxonomy" id="2527964"/>
    <lineage>
        <taxon>Bacteria</taxon>
        <taxon>Pseudomonadati</taxon>
        <taxon>Planctomycetota</taxon>
        <taxon>Planctomycetia</taxon>
        <taxon>Planctomycetales</taxon>
        <taxon>Planctomycetaceae</taxon>
        <taxon>Gimesia</taxon>
    </lineage>
</organism>